<evidence type="ECO:0000256" key="3">
    <source>
        <dbReference type="ARBA" id="ARBA00022692"/>
    </source>
</evidence>
<feature type="transmembrane region" description="Helical" evidence="7">
    <location>
        <begin position="61"/>
        <end position="85"/>
    </location>
</feature>
<accession>A0A7K3LPT6</accession>
<feature type="transmembrane region" description="Helical" evidence="7">
    <location>
        <begin position="248"/>
        <end position="272"/>
    </location>
</feature>
<organism evidence="8 9">
    <name type="scientific">Gordonia desulfuricans</name>
    <dbReference type="NCBI Taxonomy" id="89051"/>
    <lineage>
        <taxon>Bacteria</taxon>
        <taxon>Bacillati</taxon>
        <taxon>Actinomycetota</taxon>
        <taxon>Actinomycetes</taxon>
        <taxon>Mycobacteriales</taxon>
        <taxon>Gordoniaceae</taxon>
        <taxon>Gordonia</taxon>
    </lineage>
</organism>
<feature type="transmembrane region" description="Helical" evidence="7">
    <location>
        <begin position="157"/>
        <end position="181"/>
    </location>
</feature>
<keyword evidence="4 7" id="KW-1133">Transmembrane helix</keyword>
<dbReference type="Proteomes" id="UP000466307">
    <property type="component" value="Unassembled WGS sequence"/>
</dbReference>
<feature type="transmembrane region" description="Helical" evidence="7">
    <location>
        <begin position="92"/>
        <end position="113"/>
    </location>
</feature>
<dbReference type="PANTHER" id="PTHR23513:SF17">
    <property type="entry name" value="MEMBRANE PROTEIN"/>
    <property type="match status" value="1"/>
</dbReference>
<evidence type="ECO:0000256" key="1">
    <source>
        <dbReference type="ARBA" id="ARBA00004651"/>
    </source>
</evidence>
<feature type="transmembrane region" description="Helical" evidence="7">
    <location>
        <begin position="187"/>
        <end position="206"/>
    </location>
</feature>
<evidence type="ECO:0000256" key="2">
    <source>
        <dbReference type="ARBA" id="ARBA00022475"/>
    </source>
</evidence>
<feature type="region of interest" description="Disordered" evidence="6">
    <location>
        <begin position="431"/>
        <end position="456"/>
    </location>
</feature>
<evidence type="ECO:0000256" key="6">
    <source>
        <dbReference type="SAM" id="MobiDB-lite"/>
    </source>
</evidence>
<dbReference type="Pfam" id="PF07690">
    <property type="entry name" value="MFS_1"/>
    <property type="match status" value="1"/>
</dbReference>
<gene>
    <name evidence="8" type="ORF">GYA93_11365</name>
</gene>
<dbReference type="EMBL" id="JAADZU010000032">
    <property type="protein sequence ID" value="NDK90176.1"/>
    <property type="molecule type" value="Genomic_DNA"/>
</dbReference>
<feature type="transmembrane region" description="Helical" evidence="7">
    <location>
        <begin position="119"/>
        <end position="136"/>
    </location>
</feature>
<feature type="transmembrane region" description="Helical" evidence="7">
    <location>
        <begin position="377"/>
        <end position="394"/>
    </location>
</feature>
<evidence type="ECO:0000256" key="5">
    <source>
        <dbReference type="ARBA" id="ARBA00023136"/>
    </source>
</evidence>
<dbReference type="Gene3D" id="1.20.1250.20">
    <property type="entry name" value="MFS general substrate transporter like domains"/>
    <property type="match status" value="1"/>
</dbReference>
<keyword evidence="2" id="KW-1003">Cell membrane</keyword>
<keyword evidence="3 7" id="KW-0812">Transmembrane</keyword>
<dbReference type="InterPro" id="IPR036259">
    <property type="entry name" value="MFS_trans_sf"/>
</dbReference>
<evidence type="ECO:0000256" key="4">
    <source>
        <dbReference type="ARBA" id="ARBA00022989"/>
    </source>
</evidence>
<feature type="transmembrane region" description="Helical" evidence="7">
    <location>
        <begin position="401"/>
        <end position="421"/>
    </location>
</feature>
<dbReference type="PANTHER" id="PTHR23513">
    <property type="entry name" value="INTEGRAL MEMBRANE EFFLUX PROTEIN-RELATED"/>
    <property type="match status" value="1"/>
</dbReference>
<dbReference type="GO" id="GO:0022857">
    <property type="term" value="F:transmembrane transporter activity"/>
    <property type="evidence" value="ECO:0007669"/>
    <property type="project" value="InterPro"/>
</dbReference>
<feature type="transmembrane region" description="Helical" evidence="7">
    <location>
        <begin position="318"/>
        <end position="347"/>
    </location>
</feature>
<protein>
    <submittedName>
        <fullName evidence="8">MFS transporter</fullName>
    </submittedName>
</protein>
<reference evidence="8 9" key="1">
    <citation type="submission" date="2020-01" db="EMBL/GenBank/DDBJ databases">
        <title>Investigation of new actinobacteria for the biodesulphurisation of diesel fuel.</title>
        <authorList>
            <person name="Athi Narayanan S.M."/>
        </authorList>
    </citation>
    <scope>NUCLEOTIDE SEQUENCE [LARGE SCALE GENOMIC DNA]</scope>
    <source>
        <strain evidence="8 9">213E</strain>
    </source>
</reference>
<keyword evidence="5 7" id="KW-0472">Membrane</keyword>
<dbReference type="InterPro" id="IPR011701">
    <property type="entry name" value="MFS"/>
</dbReference>
<dbReference type="AlphaFoldDB" id="A0A7K3LPT6"/>
<evidence type="ECO:0000256" key="7">
    <source>
        <dbReference type="SAM" id="Phobius"/>
    </source>
</evidence>
<comment type="caution">
    <text evidence="8">The sequence shown here is derived from an EMBL/GenBank/DDBJ whole genome shotgun (WGS) entry which is preliminary data.</text>
</comment>
<comment type="subcellular location">
    <subcellularLocation>
        <location evidence="1">Cell membrane</location>
        <topology evidence="1">Multi-pass membrane protein</topology>
    </subcellularLocation>
</comment>
<sequence>MTSGRTHGVSSFHTFAASLRHSPGLGRLLAVRLISQFTDGVFQAALLGGVLFNPERHADPLAAALGFAVLLLPYSIIGPFAGALLDHWDRRMVLLWANVVRAAMIAVVAVVIAAGSPDVVVLTSALLVTGASRFVASGLSAALPHVTHRDVIVGTNALFTTLGGAMLSVGAGVALLVRMMVGDDNVGSAETAMVGVLAALLAAAVARRFPPRQLGPDEPDDAGHSAVHAVAVGFLHGIRAVVHWRSAAAALSAIGFHRLVFGLNTLTLFVFARQAGQGDGLGRIALVLGCVGAGAFLAAITTPIAVARIGRRATLMSALALGALAQLALLSFSMTVFCVVAVVIGLVGQTAKLCGDAAMQVDVDDTVRGQVFSVQDAVFNVAYVVAMILTALVIPADGRSVVLVLVGVVIYLLGVLAVRWIHPVHLPIPTDPEPDTASVGDAPGGPHRPNPGADAS</sequence>
<dbReference type="SUPFAM" id="SSF103473">
    <property type="entry name" value="MFS general substrate transporter"/>
    <property type="match status" value="1"/>
</dbReference>
<dbReference type="RefSeq" id="WP_059036535.1">
    <property type="nucleotide sequence ID" value="NZ_JAADZU010000032.1"/>
</dbReference>
<keyword evidence="9" id="KW-1185">Reference proteome</keyword>
<dbReference type="GO" id="GO:0005886">
    <property type="term" value="C:plasma membrane"/>
    <property type="evidence" value="ECO:0007669"/>
    <property type="project" value="UniProtKB-SubCell"/>
</dbReference>
<proteinExistence type="predicted"/>
<name>A0A7K3LPT6_9ACTN</name>
<feature type="transmembrane region" description="Helical" evidence="7">
    <location>
        <begin position="284"/>
        <end position="306"/>
    </location>
</feature>
<evidence type="ECO:0000313" key="9">
    <source>
        <dbReference type="Proteomes" id="UP000466307"/>
    </source>
</evidence>
<evidence type="ECO:0000313" key="8">
    <source>
        <dbReference type="EMBL" id="NDK90176.1"/>
    </source>
</evidence>